<dbReference type="OrthoDB" id="2151866at2"/>
<reference evidence="2 3" key="1">
    <citation type="submission" date="2016-10" db="EMBL/GenBank/DDBJ databases">
        <authorList>
            <person name="de Groot N.N."/>
        </authorList>
    </citation>
    <scope>NUCLEOTIDE SEQUENCE [LARGE SCALE GENOMIC DNA]</scope>
    <source>
        <strain evidence="2 3">DSM 19113</strain>
    </source>
</reference>
<dbReference type="Pfam" id="PF06199">
    <property type="entry name" value="Phage_tail_2"/>
    <property type="match status" value="1"/>
</dbReference>
<gene>
    <name evidence="2" type="ORF">SAMN05660453_0010</name>
</gene>
<dbReference type="NCBIfam" id="TIGR02126">
    <property type="entry name" value="phgtail_TP901_1"/>
    <property type="match status" value="1"/>
</dbReference>
<dbReference type="EMBL" id="FOLI01000010">
    <property type="protein sequence ID" value="SFC23000.1"/>
    <property type="molecule type" value="Genomic_DNA"/>
</dbReference>
<organism evidence="2 3">
    <name type="scientific">Fructobacillus durionis</name>
    <dbReference type="NCBI Taxonomy" id="283737"/>
    <lineage>
        <taxon>Bacteria</taxon>
        <taxon>Bacillati</taxon>
        <taxon>Bacillota</taxon>
        <taxon>Bacilli</taxon>
        <taxon>Lactobacillales</taxon>
        <taxon>Lactobacillaceae</taxon>
        <taxon>Fructobacillus</taxon>
    </lineage>
</organism>
<evidence type="ECO:0000313" key="2">
    <source>
        <dbReference type="EMBL" id="SFC23000.1"/>
    </source>
</evidence>
<accession>A0A1I1HPR2</accession>
<evidence type="ECO:0000256" key="1">
    <source>
        <dbReference type="SAM" id="MobiDB-lite"/>
    </source>
</evidence>
<evidence type="ECO:0000313" key="3">
    <source>
        <dbReference type="Proteomes" id="UP000199376"/>
    </source>
</evidence>
<dbReference type="PRINTS" id="PR01997">
    <property type="entry name" value="MTP2FAMILY"/>
</dbReference>
<dbReference type="STRING" id="283737.SAMN05660453_0010"/>
<feature type="region of interest" description="Disordered" evidence="1">
    <location>
        <begin position="161"/>
        <end position="180"/>
    </location>
</feature>
<proteinExistence type="predicted"/>
<name>A0A1I1HPR2_9LACO</name>
<dbReference type="Proteomes" id="UP000199376">
    <property type="component" value="Unassembled WGS sequence"/>
</dbReference>
<dbReference type="RefSeq" id="WP_091503259.1">
    <property type="nucleotide sequence ID" value="NZ_FOLI01000010.1"/>
</dbReference>
<protein>
    <submittedName>
        <fullName evidence="2">Phage major tail protein, TP901-1 family</fullName>
    </submittedName>
</protein>
<keyword evidence="3" id="KW-1185">Reference proteome</keyword>
<dbReference type="InterPro" id="IPR011855">
    <property type="entry name" value="Phgtail_TP901_1"/>
</dbReference>
<dbReference type="InterPro" id="IPR022345">
    <property type="entry name" value="Phage_69_Orf23_MTP"/>
</dbReference>
<feature type="compositionally biased region" description="Polar residues" evidence="1">
    <location>
        <begin position="164"/>
        <end position="180"/>
    </location>
</feature>
<dbReference type="AlphaFoldDB" id="A0A1I1HPR2"/>
<sequence>MADLANKAGGKAIVFARPFSKQAAMVGTKVAYQTTYGYKLSRDSKSEDTKDGKISKGGSLDGTLSMEMLASNQDLLNDIEDTVVKGNSMEFWIVYTDTPGSSANKYVARYMVADITSHEETGDSDNSVSLKLEATIKDGYARRGEVTLSLDEANSAYKFKDLGNVTNSESSDSASQPTTK</sequence>